<comment type="caution">
    <text evidence="1">The sequence shown here is derived from an EMBL/GenBank/DDBJ whole genome shotgun (WGS) entry which is preliminary data.</text>
</comment>
<dbReference type="RefSeq" id="WP_226544800.1">
    <property type="nucleotide sequence ID" value="NZ_JAJAPW010000020.1"/>
</dbReference>
<evidence type="ECO:0000313" key="1">
    <source>
        <dbReference type="EMBL" id="MCB4800325.1"/>
    </source>
</evidence>
<dbReference type="Proteomes" id="UP001139199">
    <property type="component" value="Unassembled WGS sequence"/>
</dbReference>
<dbReference type="AlphaFoldDB" id="A0A9X1L302"/>
<protein>
    <submittedName>
        <fullName evidence="1">Uncharacterized protein</fullName>
    </submittedName>
</protein>
<sequence length="196" mass="22860">MKKNIFALILLFVTFNLFSQDIIGKKSTKPNYSENSKIRVVYKEKLNKFHSNKKPAGIFVNGIFVGDENVLNVINSEKIESLNIEKENFEKNGKQYYGKILVKMKSEYNPKFITLKELIVKYLDLDKKPIVFQINEDVINQDYNEYLIDENFILKIILEKIQTTEKSTEINIVKLITKTTENIKKANTIRIKGTEI</sequence>
<name>A0A9X1L302_9FLAO</name>
<dbReference type="EMBL" id="JAJAPW010000020">
    <property type="protein sequence ID" value="MCB4800325.1"/>
    <property type="molecule type" value="Genomic_DNA"/>
</dbReference>
<proteinExistence type="predicted"/>
<gene>
    <name evidence="1" type="ORF">LG649_15870</name>
</gene>
<organism evidence="1 2">
    <name type="scientific">Neotamlana laminarinivorans</name>
    <dbReference type="NCBI Taxonomy" id="2883124"/>
    <lineage>
        <taxon>Bacteria</taxon>
        <taxon>Pseudomonadati</taxon>
        <taxon>Bacteroidota</taxon>
        <taxon>Flavobacteriia</taxon>
        <taxon>Flavobacteriales</taxon>
        <taxon>Flavobacteriaceae</taxon>
        <taxon>Neotamlana</taxon>
    </lineage>
</organism>
<evidence type="ECO:0000313" key="2">
    <source>
        <dbReference type="Proteomes" id="UP001139199"/>
    </source>
</evidence>
<reference evidence="1" key="1">
    <citation type="submission" date="2021-10" db="EMBL/GenBank/DDBJ databases">
        <title>Tamlana sargassums sp. nov., and Tamlana laminarinivorans sp. nov., two new bacteria isolated from the brown alga.</title>
        <authorList>
            <person name="Li J."/>
        </authorList>
    </citation>
    <scope>NUCLEOTIDE SEQUENCE</scope>
    <source>
        <strain evidence="1">PT2-4</strain>
    </source>
</reference>
<accession>A0A9X1L302</accession>
<keyword evidence="2" id="KW-1185">Reference proteome</keyword>